<dbReference type="Proteomes" id="UP000603453">
    <property type="component" value="Unassembled WGS sequence"/>
</dbReference>
<comment type="caution">
    <text evidence="2">The sequence shown here is derived from an EMBL/GenBank/DDBJ whole genome shotgun (WGS) entry which is preliminary data.</text>
</comment>
<feature type="non-terminal residue" evidence="2">
    <location>
        <position position="99"/>
    </location>
</feature>
<protein>
    <submittedName>
        <fullName evidence="2">Uncharacterized protein</fullName>
    </submittedName>
</protein>
<sequence length="99" mass="10744">MFGGSSSSQNDGASKKKPGPKSGSKRDPHASRPGPKHMMSQPNLSQQRLDRMSVFQTGSRREEEQPATSLSSSNVDGNLNSPVIEAIQNTEMEIISEEE</sequence>
<organism evidence="2 3">
    <name type="scientific">Mucor saturninus</name>
    <dbReference type="NCBI Taxonomy" id="64648"/>
    <lineage>
        <taxon>Eukaryota</taxon>
        <taxon>Fungi</taxon>
        <taxon>Fungi incertae sedis</taxon>
        <taxon>Mucoromycota</taxon>
        <taxon>Mucoromycotina</taxon>
        <taxon>Mucoromycetes</taxon>
        <taxon>Mucorales</taxon>
        <taxon>Mucorineae</taxon>
        <taxon>Mucoraceae</taxon>
        <taxon>Mucor</taxon>
    </lineage>
</organism>
<dbReference type="EMBL" id="JAEPRD010000273">
    <property type="protein sequence ID" value="KAG2192715.1"/>
    <property type="molecule type" value="Genomic_DNA"/>
</dbReference>
<evidence type="ECO:0000313" key="3">
    <source>
        <dbReference type="Proteomes" id="UP000603453"/>
    </source>
</evidence>
<feature type="compositionally biased region" description="Polar residues" evidence="1">
    <location>
        <begin position="1"/>
        <end position="12"/>
    </location>
</feature>
<gene>
    <name evidence="2" type="ORF">INT47_010358</name>
</gene>
<dbReference type="AlphaFoldDB" id="A0A8H7QIH0"/>
<reference evidence="2" key="1">
    <citation type="submission" date="2020-12" db="EMBL/GenBank/DDBJ databases">
        <title>Metabolic potential, ecology and presence of endohyphal bacteria is reflected in genomic diversity of Mucoromycotina.</title>
        <authorList>
            <person name="Muszewska A."/>
            <person name="Okrasinska A."/>
            <person name="Steczkiewicz K."/>
            <person name="Drgas O."/>
            <person name="Orlowska M."/>
            <person name="Perlinska-Lenart U."/>
            <person name="Aleksandrzak-Piekarczyk T."/>
            <person name="Szatraj K."/>
            <person name="Zielenkiewicz U."/>
            <person name="Pilsyk S."/>
            <person name="Malc E."/>
            <person name="Mieczkowski P."/>
            <person name="Kruszewska J.S."/>
            <person name="Biernat P."/>
            <person name="Pawlowska J."/>
        </authorList>
    </citation>
    <scope>NUCLEOTIDE SEQUENCE</scope>
    <source>
        <strain evidence="2">WA0000017839</strain>
    </source>
</reference>
<feature type="compositionally biased region" description="Polar residues" evidence="1">
    <location>
        <begin position="66"/>
        <end position="81"/>
    </location>
</feature>
<proteinExistence type="predicted"/>
<keyword evidence="3" id="KW-1185">Reference proteome</keyword>
<name>A0A8H7QIH0_9FUNG</name>
<evidence type="ECO:0000313" key="2">
    <source>
        <dbReference type="EMBL" id="KAG2192715.1"/>
    </source>
</evidence>
<accession>A0A8H7QIH0</accession>
<feature type="region of interest" description="Disordered" evidence="1">
    <location>
        <begin position="1"/>
        <end position="81"/>
    </location>
</feature>
<evidence type="ECO:0000256" key="1">
    <source>
        <dbReference type="SAM" id="MobiDB-lite"/>
    </source>
</evidence>